<dbReference type="InterPro" id="IPR052172">
    <property type="entry name" value="UxaA_altronate/galactarate_dh"/>
</dbReference>
<feature type="domain" description="D-galactarate/Altronate dehydratase second" evidence="3">
    <location>
        <begin position="4"/>
        <end position="140"/>
    </location>
</feature>
<gene>
    <name evidence="5" type="ORF">GNZ13_21555</name>
</gene>
<evidence type="ECO:0000313" key="5">
    <source>
        <dbReference type="EMBL" id="NPT57093.1"/>
    </source>
</evidence>
<evidence type="ECO:0000259" key="3">
    <source>
        <dbReference type="Pfam" id="PF04295"/>
    </source>
</evidence>
<evidence type="ECO:0000313" key="6">
    <source>
        <dbReference type="Proteomes" id="UP000655523"/>
    </source>
</evidence>
<dbReference type="GO" id="GO:0016829">
    <property type="term" value="F:lyase activity"/>
    <property type="evidence" value="ECO:0007669"/>
    <property type="project" value="UniProtKB-KW"/>
</dbReference>
<dbReference type="PANTHER" id="PTHR30536:SF5">
    <property type="entry name" value="ALTRONATE DEHYDRATASE"/>
    <property type="match status" value="1"/>
</dbReference>
<name>A0A972NP48_9BURK</name>
<sequence>MLSGYPRGDGRKGIRNVVAVAYLVECARHVAREIVAQFKPLFGDADFDVANAHHAAPEVHLIGFPGCYPNRYAEKMMERIATHPNVGAVLFVSLGCESMDKHYLADVVRASGRPVDVLTIQERGGTCSTIQQGVEWIHHVRELLREQPTVPMRLDELITGAICGGSNGTSRIAANRAVDRALVMLIAEGAACVFDRTAACEYEIKSCEARPELADAIIHCLAKATRYSRTVGRGGFAVGNAGGGLMMQEKKSLDACANSDALPDVGIVKPGDILLTGGLYLLECGAGRRATFGLPKISDNAEIRELIACGCHGILSTTGRAPVVGSAISPVITVCAHPTMFRNLCGDMDVDAGHVLEGCSTLDQIGRGLFSLTVAVANGTRSKSEMLEHREFITSCNSFEPIGPACLPASAHDEMLHKKSLGLMAA</sequence>
<dbReference type="GO" id="GO:0019698">
    <property type="term" value="P:D-galacturonate catabolic process"/>
    <property type="evidence" value="ECO:0007669"/>
    <property type="project" value="TreeGrafter"/>
</dbReference>
<feature type="domain" description="D-galactarate/Altronate dehydratase C-terminal" evidence="4">
    <location>
        <begin position="155"/>
        <end position="394"/>
    </location>
</feature>
<accession>A0A972NP48</accession>
<protein>
    <submittedName>
        <fullName evidence="5">Hydrolase</fullName>
    </submittedName>
</protein>
<keyword evidence="6" id="KW-1185">Reference proteome</keyword>
<evidence type="ECO:0000256" key="2">
    <source>
        <dbReference type="ARBA" id="ARBA00023239"/>
    </source>
</evidence>
<evidence type="ECO:0000256" key="1">
    <source>
        <dbReference type="ARBA" id="ARBA00010986"/>
    </source>
</evidence>
<dbReference type="AlphaFoldDB" id="A0A972NP48"/>
<reference evidence="5 6" key="1">
    <citation type="submission" date="2019-11" db="EMBL/GenBank/DDBJ databases">
        <title>Metabolism of dissolved organic matter in forest soils.</title>
        <authorList>
            <person name="Cyle K.T."/>
            <person name="Wilhelm R.C."/>
            <person name="Martinez C.E."/>
        </authorList>
    </citation>
    <scope>NUCLEOTIDE SEQUENCE [LARGE SCALE GENOMIC DNA]</scope>
    <source>
        <strain evidence="5 6">5N</strain>
    </source>
</reference>
<organism evidence="5 6">
    <name type="scientific">Paraburkholderia elongata</name>
    <dbReference type="NCBI Taxonomy" id="2675747"/>
    <lineage>
        <taxon>Bacteria</taxon>
        <taxon>Pseudomonadati</taxon>
        <taxon>Pseudomonadota</taxon>
        <taxon>Betaproteobacteria</taxon>
        <taxon>Burkholderiales</taxon>
        <taxon>Burkholderiaceae</taxon>
        <taxon>Paraburkholderia</taxon>
    </lineage>
</organism>
<proteinExistence type="inferred from homology"/>
<comment type="caution">
    <text evidence="5">The sequence shown here is derived from an EMBL/GenBank/DDBJ whole genome shotgun (WGS) entry which is preliminary data.</text>
</comment>
<comment type="similarity">
    <text evidence="1">Belongs to the UxaA family.</text>
</comment>
<dbReference type="Pfam" id="PF20629">
    <property type="entry name" value="GD_AH_C"/>
    <property type="match status" value="1"/>
</dbReference>
<dbReference type="InterPro" id="IPR007392">
    <property type="entry name" value="GD_AH_second"/>
</dbReference>
<dbReference type="GO" id="GO:0016787">
    <property type="term" value="F:hydrolase activity"/>
    <property type="evidence" value="ECO:0007669"/>
    <property type="project" value="UniProtKB-KW"/>
</dbReference>
<dbReference type="PANTHER" id="PTHR30536">
    <property type="entry name" value="ALTRONATE/GALACTARATE DEHYDRATASE"/>
    <property type="match status" value="1"/>
</dbReference>
<dbReference type="InterPro" id="IPR048332">
    <property type="entry name" value="GD_AH_C"/>
</dbReference>
<dbReference type="Proteomes" id="UP000655523">
    <property type="component" value="Unassembled WGS sequence"/>
</dbReference>
<dbReference type="EMBL" id="WOEZ01000115">
    <property type="protein sequence ID" value="NPT57093.1"/>
    <property type="molecule type" value="Genomic_DNA"/>
</dbReference>
<keyword evidence="5" id="KW-0378">Hydrolase</keyword>
<dbReference type="Pfam" id="PF04295">
    <property type="entry name" value="GD_AH_second"/>
    <property type="match status" value="1"/>
</dbReference>
<keyword evidence="2" id="KW-0456">Lyase</keyword>
<evidence type="ECO:0000259" key="4">
    <source>
        <dbReference type="Pfam" id="PF20629"/>
    </source>
</evidence>